<dbReference type="Proteomes" id="UP000291758">
    <property type="component" value="Chromosome"/>
</dbReference>
<dbReference type="OrthoDB" id="3265421at2"/>
<dbReference type="RefSeq" id="WP_129204709.1">
    <property type="nucleotide sequence ID" value="NZ_CP035495.1"/>
</dbReference>
<proteinExistence type="predicted"/>
<name>A0A4P6EQ65_9MICO</name>
<dbReference type="AlphaFoldDB" id="A0A4P6EQ65"/>
<keyword evidence="2" id="KW-1185">Reference proteome</keyword>
<protein>
    <submittedName>
        <fullName evidence="1">Uncharacterized protein</fullName>
    </submittedName>
</protein>
<gene>
    <name evidence="1" type="ORF">ET495_10145</name>
</gene>
<reference evidence="1 2" key="1">
    <citation type="submission" date="2019-01" db="EMBL/GenBank/DDBJ databases">
        <title>Genome sequencing of strain 2JSPR-7.</title>
        <authorList>
            <person name="Heo J."/>
            <person name="Kim S.-J."/>
            <person name="Kim J.-S."/>
            <person name="Hong S.-B."/>
            <person name="Kwon S.-W."/>
        </authorList>
    </citation>
    <scope>NUCLEOTIDE SEQUENCE [LARGE SCALE GENOMIC DNA]</scope>
    <source>
        <strain evidence="1 2">2JSPR-7</strain>
    </source>
</reference>
<dbReference type="KEGG" id="xyl:ET495_10145"/>
<sequence>MRNLMRDSIQAIRGMRFVGTNGDAVLTLGSIGTEKTMKVLLGCAAVENAGSWPTKKQLKAWGTTSRA</sequence>
<accession>A0A4P6EQ65</accession>
<dbReference type="EMBL" id="CP035495">
    <property type="protein sequence ID" value="QAY63549.1"/>
    <property type="molecule type" value="Genomic_DNA"/>
</dbReference>
<evidence type="ECO:0000313" key="1">
    <source>
        <dbReference type="EMBL" id="QAY63549.1"/>
    </source>
</evidence>
<evidence type="ECO:0000313" key="2">
    <source>
        <dbReference type="Proteomes" id="UP000291758"/>
    </source>
</evidence>
<organism evidence="1 2">
    <name type="scientific">Xylanimonas allomyrinae</name>
    <dbReference type="NCBI Taxonomy" id="2509459"/>
    <lineage>
        <taxon>Bacteria</taxon>
        <taxon>Bacillati</taxon>
        <taxon>Actinomycetota</taxon>
        <taxon>Actinomycetes</taxon>
        <taxon>Micrococcales</taxon>
        <taxon>Promicromonosporaceae</taxon>
        <taxon>Xylanimonas</taxon>
    </lineage>
</organism>